<organism evidence="1 2">
    <name type="scientific">Nocardia terpenica</name>
    <dbReference type="NCBI Taxonomy" id="455432"/>
    <lineage>
        <taxon>Bacteria</taxon>
        <taxon>Bacillati</taxon>
        <taxon>Actinomycetota</taxon>
        <taxon>Actinomycetes</taxon>
        <taxon>Mycobacteriales</taxon>
        <taxon>Nocardiaceae</taxon>
        <taxon>Nocardia</taxon>
    </lineage>
</organism>
<proteinExistence type="predicted"/>
<reference evidence="1 2" key="1">
    <citation type="submission" date="2017-10" db="EMBL/GenBank/DDBJ databases">
        <title>Comparative genomics between pathogenic Norcardia.</title>
        <authorList>
            <person name="Zeng L."/>
        </authorList>
    </citation>
    <scope>NUCLEOTIDE SEQUENCE [LARGE SCALE GENOMIC DNA]</scope>
    <source>
        <strain evidence="1 2">NC_YFY_NT001</strain>
    </source>
</reference>
<name>A0A291RR89_9NOCA</name>
<dbReference type="EMBL" id="CP023778">
    <property type="protein sequence ID" value="ATL69855.1"/>
    <property type="molecule type" value="Genomic_DNA"/>
</dbReference>
<dbReference type="GeneID" id="88361610"/>
<evidence type="ECO:0000313" key="2">
    <source>
        <dbReference type="Proteomes" id="UP000221961"/>
    </source>
</evidence>
<dbReference type="RefSeq" id="WP_098696860.1">
    <property type="nucleotide sequence ID" value="NZ_CP023778.1"/>
</dbReference>
<gene>
    <name evidence="1" type="ORF">CRH09_30475</name>
</gene>
<sequence length="271" mass="29471">MKLLYTATWTDHAQHALASAMGAFTTWVTAEASVNPFITARQQFSRADHDEYLASLVELRGGNDIRRTRLCAVQHRRQSGTFSTTISVEVRGEGRSCAAPSIVTSLLDHGLRPGVGEDLLTTTPRYIAGSPAAGEQLAEQVSAFDRRVPIVVMMHVPDLFTRLRRSASDFDTIANRTAAAVAGVANVVVIDPGNVAGFNDALGPDHAVGPGHLRIFRPGVDPAVDGEHANHPRLSPGRWYADEYLAPRYVARRTVTPHTAVPRRRRAPELV</sequence>
<accession>A0A291RR89</accession>
<dbReference type="AlphaFoldDB" id="A0A291RR89"/>
<dbReference type="Proteomes" id="UP000221961">
    <property type="component" value="Chromosome"/>
</dbReference>
<dbReference type="KEGG" id="ntp:CRH09_30475"/>
<protein>
    <submittedName>
        <fullName evidence="1">Uncharacterized protein</fullName>
    </submittedName>
</protein>
<evidence type="ECO:0000313" key="1">
    <source>
        <dbReference type="EMBL" id="ATL69855.1"/>
    </source>
</evidence>